<dbReference type="GO" id="GO:0008897">
    <property type="term" value="F:holo-[acyl-carrier-protein] synthase activity"/>
    <property type="evidence" value="ECO:0007669"/>
    <property type="project" value="InterPro"/>
</dbReference>
<dbReference type="RefSeq" id="WP_074482871.1">
    <property type="nucleotide sequence ID" value="NZ_FNJK01000008.1"/>
</dbReference>
<accession>A0A1H0QPS0</accession>
<gene>
    <name evidence="1" type="ORF">SAMN05216347_10817</name>
</gene>
<evidence type="ECO:0000313" key="2">
    <source>
        <dbReference type="Proteomes" id="UP000183816"/>
    </source>
</evidence>
<evidence type="ECO:0000313" key="1">
    <source>
        <dbReference type="EMBL" id="SDP19334.1"/>
    </source>
</evidence>
<dbReference type="AlphaFoldDB" id="A0A1H0QPS0"/>
<proteinExistence type="predicted"/>
<evidence type="ECO:0008006" key="3">
    <source>
        <dbReference type="Google" id="ProtNLM"/>
    </source>
</evidence>
<dbReference type="Gene3D" id="3.90.470.20">
    <property type="entry name" value="4'-phosphopantetheinyl transferase domain"/>
    <property type="match status" value="1"/>
</dbReference>
<name>A0A1H0QPS0_STREI</name>
<protein>
    <recommendedName>
        <fullName evidence="3">CylK protein</fullName>
    </recommendedName>
</protein>
<dbReference type="InterPro" id="IPR037143">
    <property type="entry name" value="4-PPantetheinyl_Trfase_dom_sf"/>
</dbReference>
<dbReference type="Proteomes" id="UP000183816">
    <property type="component" value="Unassembled WGS sequence"/>
</dbReference>
<dbReference type="EMBL" id="FNJK01000008">
    <property type="protein sequence ID" value="SDP19334.1"/>
    <property type="molecule type" value="Genomic_DNA"/>
</dbReference>
<reference evidence="1 2" key="1">
    <citation type="submission" date="2016-10" db="EMBL/GenBank/DDBJ databases">
        <authorList>
            <person name="de Groot N.N."/>
        </authorList>
    </citation>
    <scope>NUCLEOTIDE SEQUENCE [LARGE SCALE GENOMIC DNA]</scope>
    <source>
        <strain evidence="1 2">Sb04</strain>
    </source>
</reference>
<sequence>MRHLSYKTNYNVVILYQNSFHDLENCLTGARLARYQAASREVTREKLLQGSHFVYRALKELGFAEEICKQAFSVASTYLISLPQGHISYSNSSNYHVLIYSPNGLCGVDLEEYRNRSEVMYDKFLGHQAVTDKKLAFYKKWLEKEIRFKCPSTSQVTYKLFDDYLLGYFFEANSEVIHLYL</sequence>
<dbReference type="GO" id="GO:0000287">
    <property type="term" value="F:magnesium ion binding"/>
    <property type="evidence" value="ECO:0007669"/>
    <property type="project" value="InterPro"/>
</dbReference>
<organism evidence="1 2">
    <name type="scientific">Streptococcus equinus</name>
    <name type="common">Streptococcus bovis</name>
    <dbReference type="NCBI Taxonomy" id="1335"/>
    <lineage>
        <taxon>Bacteria</taxon>
        <taxon>Bacillati</taxon>
        <taxon>Bacillota</taxon>
        <taxon>Bacilli</taxon>
        <taxon>Lactobacillales</taxon>
        <taxon>Streptococcaceae</taxon>
        <taxon>Streptococcus</taxon>
    </lineage>
</organism>